<evidence type="ECO:0000313" key="2">
    <source>
        <dbReference type="Proteomes" id="UP000759537"/>
    </source>
</evidence>
<reference evidence="1" key="1">
    <citation type="submission" date="2019-10" db="EMBL/GenBank/DDBJ databases">
        <authorList>
            <consortium name="DOE Joint Genome Institute"/>
            <person name="Kuo A."/>
            <person name="Miyauchi S."/>
            <person name="Kiss E."/>
            <person name="Drula E."/>
            <person name="Kohler A."/>
            <person name="Sanchez-Garcia M."/>
            <person name="Andreopoulos B."/>
            <person name="Barry K.W."/>
            <person name="Bonito G."/>
            <person name="Buee M."/>
            <person name="Carver A."/>
            <person name="Chen C."/>
            <person name="Cichocki N."/>
            <person name="Clum A."/>
            <person name="Culley D."/>
            <person name="Crous P.W."/>
            <person name="Fauchery L."/>
            <person name="Girlanda M."/>
            <person name="Hayes R."/>
            <person name="Keri Z."/>
            <person name="LaButti K."/>
            <person name="Lipzen A."/>
            <person name="Lombard V."/>
            <person name="Magnuson J."/>
            <person name="Maillard F."/>
            <person name="Morin E."/>
            <person name="Murat C."/>
            <person name="Nolan M."/>
            <person name="Ohm R."/>
            <person name="Pangilinan J."/>
            <person name="Pereira M."/>
            <person name="Perotto S."/>
            <person name="Peter M."/>
            <person name="Riley R."/>
            <person name="Sitrit Y."/>
            <person name="Stielow B."/>
            <person name="Szollosi G."/>
            <person name="Zifcakova L."/>
            <person name="Stursova M."/>
            <person name="Spatafora J.W."/>
            <person name="Tedersoo L."/>
            <person name="Vaario L.-M."/>
            <person name="Yamada A."/>
            <person name="Yan M."/>
            <person name="Wang P."/>
            <person name="Xu J."/>
            <person name="Bruns T."/>
            <person name="Baldrian P."/>
            <person name="Vilgalys R."/>
            <person name="Henrissat B."/>
            <person name="Grigoriev I.V."/>
            <person name="Hibbett D."/>
            <person name="Nagy L.G."/>
            <person name="Martin F.M."/>
        </authorList>
    </citation>
    <scope>NUCLEOTIDE SEQUENCE</scope>
    <source>
        <strain evidence="1">Prilba</strain>
    </source>
</reference>
<proteinExistence type="predicted"/>
<protein>
    <submittedName>
        <fullName evidence="1">Uncharacterized protein</fullName>
    </submittedName>
</protein>
<reference evidence="1" key="2">
    <citation type="journal article" date="2020" name="Nat. Commun.">
        <title>Large-scale genome sequencing of mycorrhizal fungi provides insights into the early evolution of symbiotic traits.</title>
        <authorList>
            <person name="Miyauchi S."/>
            <person name="Kiss E."/>
            <person name="Kuo A."/>
            <person name="Drula E."/>
            <person name="Kohler A."/>
            <person name="Sanchez-Garcia M."/>
            <person name="Morin E."/>
            <person name="Andreopoulos B."/>
            <person name="Barry K.W."/>
            <person name="Bonito G."/>
            <person name="Buee M."/>
            <person name="Carver A."/>
            <person name="Chen C."/>
            <person name="Cichocki N."/>
            <person name="Clum A."/>
            <person name="Culley D."/>
            <person name="Crous P.W."/>
            <person name="Fauchery L."/>
            <person name="Girlanda M."/>
            <person name="Hayes R.D."/>
            <person name="Keri Z."/>
            <person name="LaButti K."/>
            <person name="Lipzen A."/>
            <person name="Lombard V."/>
            <person name="Magnuson J."/>
            <person name="Maillard F."/>
            <person name="Murat C."/>
            <person name="Nolan M."/>
            <person name="Ohm R.A."/>
            <person name="Pangilinan J."/>
            <person name="Pereira M.F."/>
            <person name="Perotto S."/>
            <person name="Peter M."/>
            <person name="Pfister S."/>
            <person name="Riley R."/>
            <person name="Sitrit Y."/>
            <person name="Stielow J.B."/>
            <person name="Szollosi G."/>
            <person name="Zifcakova L."/>
            <person name="Stursova M."/>
            <person name="Spatafora J.W."/>
            <person name="Tedersoo L."/>
            <person name="Vaario L.M."/>
            <person name="Yamada A."/>
            <person name="Yan M."/>
            <person name="Wang P."/>
            <person name="Xu J."/>
            <person name="Bruns T."/>
            <person name="Baldrian P."/>
            <person name="Vilgalys R."/>
            <person name="Dunand C."/>
            <person name="Henrissat B."/>
            <person name="Grigoriev I.V."/>
            <person name="Hibbett D."/>
            <person name="Nagy L.G."/>
            <person name="Martin F.M."/>
        </authorList>
    </citation>
    <scope>NUCLEOTIDE SEQUENCE</scope>
    <source>
        <strain evidence="1">Prilba</strain>
    </source>
</reference>
<comment type="caution">
    <text evidence="1">The sequence shown here is derived from an EMBL/GenBank/DDBJ whole genome shotgun (WGS) entry which is preliminary data.</text>
</comment>
<organism evidence="1 2">
    <name type="scientific">Russula ochroleuca</name>
    <dbReference type="NCBI Taxonomy" id="152965"/>
    <lineage>
        <taxon>Eukaryota</taxon>
        <taxon>Fungi</taxon>
        <taxon>Dikarya</taxon>
        <taxon>Basidiomycota</taxon>
        <taxon>Agaricomycotina</taxon>
        <taxon>Agaricomycetes</taxon>
        <taxon>Russulales</taxon>
        <taxon>Russulaceae</taxon>
        <taxon>Russula</taxon>
    </lineage>
</organism>
<accession>A0A9P5TD12</accession>
<feature type="non-terminal residue" evidence="1">
    <location>
        <position position="1"/>
    </location>
</feature>
<name>A0A9P5TD12_9AGAM</name>
<evidence type="ECO:0000313" key="1">
    <source>
        <dbReference type="EMBL" id="KAF8485118.1"/>
    </source>
</evidence>
<dbReference type="EMBL" id="WHVB01000003">
    <property type="protein sequence ID" value="KAF8485118.1"/>
    <property type="molecule type" value="Genomic_DNA"/>
</dbReference>
<gene>
    <name evidence="1" type="ORF">DFH94DRAFT_718426</name>
</gene>
<dbReference type="Proteomes" id="UP000759537">
    <property type="component" value="Unassembled WGS sequence"/>
</dbReference>
<dbReference type="OrthoDB" id="448455at2759"/>
<keyword evidence="2" id="KW-1185">Reference proteome</keyword>
<dbReference type="AlphaFoldDB" id="A0A9P5TD12"/>
<sequence>MISSIKGVIDDYIAVVDLLESIQHFLNRLDIFTRVPPTVAMTETVVKILVELLSTFALATKQIKQGRSRKFIKKLLGEKDVEAVIQRLDRLTQDEARITAAQTLEVVHGLMHNMRMETDDRKASVDKIRDTL</sequence>